<proteinExistence type="predicted"/>
<dbReference type="EMBL" id="MT104467">
    <property type="protein sequence ID" value="QJD54707.1"/>
    <property type="molecule type" value="Genomic_DNA"/>
</dbReference>
<protein>
    <submittedName>
        <fullName evidence="1">Uncharacterized protein</fullName>
    </submittedName>
</protein>
<keyword evidence="2" id="KW-1185">Reference proteome</keyword>
<reference evidence="1 2" key="1">
    <citation type="journal article" date="2020" name="Microb. Biotechnol.">
        <title>Phage biocontrol to combat Pseudomonas syringae pathogens causing disease in cherry.</title>
        <authorList>
            <person name="Rabiey M."/>
            <person name="Roy S.R."/>
            <person name="Holtappels D."/>
            <person name="Franceschetti L."/>
            <person name="Quilty B.J."/>
            <person name="Creeth R."/>
            <person name="Sundin G.W."/>
            <person name="Wagemans J."/>
            <person name="Lavigne R."/>
            <person name="Jackson R.W."/>
        </authorList>
    </citation>
    <scope>NUCLEOTIDE SEQUENCE [LARGE SCALE GENOMIC DNA]</scope>
</reference>
<gene>
    <name evidence="1" type="ORF">PssvBMR4_gp09c</name>
</gene>
<accession>A0A6M3T8X8</accession>
<sequence>MLPIVVPKDFQKTLNSDGQSPANFERIHVGTPVVLAN</sequence>
<dbReference type="Proteomes" id="UP000503591">
    <property type="component" value="Genome"/>
</dbReference>
<name>A0A6M3T8X8_9CAUD</name>
<organism evidence="1 2">
    <name type="scientific">Pseudomonas phage MR4</name>
    <dbReference type="NCBI Taxonomy" id="2711171"/>
    <lineage>
        <taxon>Viruses</taxon>
        <taxon>Duplodnaviria</taxon>
        <taxon>Heunggongvirae</taxon>
        <taxon>Uroviricota</taxon>
        <taxon>Caudoviricetes</taxon>
        <taxon>Autographivirales</taxon>
        <taxon>Gajwadongvirus</taxon>
        <taxon>Gajwadongvirus MR4</taxon>
    </lineage>
</organism>
<evidence type="ECO:0000313" key="1">
    <source>
        <dbReference type="EMBL" id="QJD54707.1"/>
    </source>
</evidence>
<evidence type="ECO:0000313" key="2">
    <source>
        <dbReference type="Proteomes" id="UP000503591"/>
    </source>
</evidence>